<evidence type="ECO:0000313" key="3">
    <source>
        <dbReference type="Proteomes" id="UP001335648"/>
    </source>
</evidence>
<protein>
    <submittedName>
        <fullName evidence="2">Uncharacterized protein</fullName>
    </submittedName>
</protein>
<gene>
    <name evidence="2" type="ORF">CesoFtcFv8_015501</name>
</gene>
<keyword evidence="3" id="KW-1185">Reference proteome</keyword>
<accession>A0AAN8BQX3</accession>
<evidence type="ECO:0000313" key="2">
    <source>
        <dbReference type="EMBL" id="KAK5889502.1"/>
    </source>
</evidence>
<sequence>MRKDTTQNDFVSRIASRISHKTNPPHRRFTKGPLRVLYNRRNVHKQRTVEVFLFPGTPRRPLNAQRAVLSPPREDPRRKNISPRQLLAWIQGFGAACLSSHSLRLILPQEQMAADRA</sequence>
<dbReference type="EMBL" id="JAULUE010002057">
    <property type="protein sequence ID" value="KAK5889502.1"/>
    <property type="molecule type" value="Genomic_DNA"/>
</dbReference>
<proteinExistence type="predicted"/>
<name>A0AAN8BQX3_9TELE</name>
<feature type="region of interest" description="Disordered" evidence="1">
    <location>
        <begin position="1"/>
        <end position="30"/>
    </location>
</feature>
<feature type="compositionally biased region" description="Basic residues" evidence="1">
    <location>
        <begin position="18"/>
        <end position="30"/>
    </location>
</feature>
<organism evidence="2 3">
    <name type="scientific">Champsocephalus esox</name>
    <name type="common">pike icefish</name>
    <dbReference type="NCBI Taxonomy" id="159716"/>
    <lineage>
        <taxon>Eukaryota</taxon>
        <taxon>Metazoa</taxon>
        <taxon>Chordata</taxon>
        <taxon>Craniata</taxon>
        <taxon>Vertebrata</taxon>
        <taxon>Euteleostomi</taxon>
        <taxon>Actinopterygii</taxon>
        <taxon>Neopterygii</taxon>
        <taxon>Teleostei</taxon>
        <taxon>Neoteleostei</taxon>
        <taxon>Acanthomorphata</taxon>
        <taxon>Eupercaria</taxon>
        <taxon>Perciformes</taxon>
        <taxon>Notothenioidei</taxon>
        <taxon>Channichthyidae</taxon>
        <taxon>Champsocephalus</taxon>
    </lineage>
</organism>
<comment type="caution">
    <text evidence="2">The sequence shown here is derived from an EMBL/GenBank/DDBJ whole genome shotgun (WGS) entry which is preliminary data.</text>
</comment>
<evidence type="ECO:0000256" key="1">
    <source>
        <dbReference type="SAM" id="MobiDB-lite"/>
    </source>
</evidence>
<reference evidence="2 3" key="1">
    <citation type="journal article" date="2023" name="Mol. Biol. Evol.">
        <title>Genomics of Secondarily Temperate Adaptation in the Only Non-Antarctic Icefish.</title>
        <authorList>
            <person name="Rivera-Colon A.G."/>
            <person name="Rayamajhi N."/>
            <person name="Minhas B.F."/>
            <person name="Madrigal G."/>
            <person name="Bilyk K.T."/>
            <person name="Yoon V."/>
            <person name="Hune M."/>
            <person name="Gregory S."/>
            <person name="Cheng C.H.C."/>
            <person name="Catchen J.M."/>
        </authorList>
    </citation>
    <scope>NUCLEOTIDE SEQUENCE [LARGE SCALE GENOMIC DNA]</scope>
    <source>
        <strain evidence="2">JC2023a</strain>
    </source>
</reference>
<dbReference type="AlphaFoldDB" id="A0AAN8BQX3"/>
<dbReference type="Proteomes" id="UP001335648">
    <property type="component" value="Unassembled WGS sequence"/>
</dbReference>